<evidence type="ECO:0000313" key="5">
    <source>
        <dbReference type="EMBL" id="ERT46955.1"/>
    </source>
</evidence>
<dbReference type="PRINTS" id="PR00035">
    <property type="entry name" value="HTHGNTR"/>
</dbReference>
<dbReference type="InterPro" id="IPR036390">
    <property type="entry name" value="WH_DNA-bd_sf"/>
</dbReference>
<reference evidence="5 6" key="1">
    <citation type="submission" date="2013-09" db="EMBL/GenBank/DDBJ databases">
        <title>The Genome Sequence of Enterococcus faecium 10/96A.</title>
        <authorList>
            <consortium name="The Broad Institute Genome Sequencing Platform"/>
            <consortium name="The Broad Institute Genome Sequencing Center for Infectious Disease"/>
            <person name="Earl A.M."/>
            <person name="Gilmore M.S."/>
            <person name="Lebreton F."/>
            <person name="Courvalin P."/>
            <person name="Walker B."/>
            <person name="Young S.K."/>
            <person name="Zeng Q."/>
            <person name="Gargeya S."/>
            <person name="Fitzgerald M."/>
            <person name="Haas B."/>
            <person name="Abouelleil A."/>
            <person name="Alvarado L."/>
            <person name="Arachchi H.M."/>
            <person name="Berlin A.M."/>
            <person name="Chapman S.B."/>
            <person name="Dewar J."/>
            <person name="Goldberg J."/>
            <person name="Griggs A."/>
            <person name="Gujja S."/>
            <person name="Hansen M."/>
            <person name="Howarth C."/>
            <person name="Imamovic A."/>
            <person name="Larimer J."/>
            <person name="McCowan C."/>
            <person name="Murphy C."/>
            <person name="Neiman D."/>
            <person name="Pearson M."/>
            <person name="Priest M."/>
            <person name="Roberts A."/>
            <person name="Saif S."/>
            <person name="Shea T."/>
            <person name="Sisk P."/>
            <person name="Sykes S."/>
            <person name="Wortman J."/>
            <person name="Nusbaum C."/>
            <person name="Birren B."/>
        </authorList>
    </citation>
    <scope>NUCLEOTIDE SEQUENCE [LARGE SCALE GENOMIC DNA]</scope>
    <source>
        <strain evidence="5 6">10/96A</strain>
    </source>
</reference>
<dbReference type="InterPro" id="IPR028978">
    <property type="entry name" value="Chorismate_lyase_/UTRA_dom_sf"/>
</dbReference>
<name>A0AAV3KYP4_ENTFC</name>
<proteinExistence type="predicted"/>
<evidence type="ECO:0000313" key="6">
    <source>
        <dbReference type="Proteomes" id="UP000017126"/>
    </source>
</evidence>
<dbReference type="GO" id="GO:0003677">
    <property type="term" value="F:DNA binding"/>
    <property type="evidence" value="ECO:0007669"/>
    <property type="project" value="UniProtKB-KW"/>
</dbReference>
<dbReference type="SMART" id="SM00345">
    <property type="entry name" value="HTH_GNTR"/>
    <property type="match status" value="1"/>
</dbReference>
<dbReference type="SMART" id="SM00866">
    <property type="entry name" value="UTRA"/>
    <property type="match status" value="1"/>
</dbReference>
<dbReference type="PROSITE" id="PS50949">
    <property type="entry name" value="HTH_GNTR"/>
    <property type="match status" value="1"/>
</dbReference>
<sequence length="264" mass="30657">MLEQQLKQFHILERGRLKNEMVQKESVGYDSPYYLQVRELVKSKIEAGEFRAGTALPSDNVIANLLGLSRLTVNTALEGLVKEGLILRIQGKGSYVVGKRITRDLERLQGFNQTMDEKNVNSSVKILKKSRRKAGLFFGEVFEIDPEEYIYYIERLCYIEDQISSIEEIYVSDEIVPKLEGIDLSVFSLYEVYEFYGIKLSEAEQTLEVVELDKREAKLLKIENDKTGLLIECKTYNENHRLIEYSKNFTRRDISDYTVQFGKY</sequence>
<gene>
    <name evidence="5" type="ORF">O991_02962</name>
</gene>
<keyword evidence="3" id="KW-0804">Transcription</keyword>
<dbReference type="Gene3D" id="3.40.1410.10">
    <property type="entry name" value="Chorismate lyase-like"/>
    <property type="match status" value="1"/>
</dbReference>
<dbReference type="PANTHER" id="PTHR44846:SF1">
    <property type="entry name" value="MANNOSYL-D-GLYCERATE TRANSPORT_METABOLISM SYSTEM REPRESSOR MNGR-RELATED"/>
    <property type="match status" value="1"/>
</dbReference>
<dbReference type="Gene3D" id="1.10.10.10">
    <property type="entry name" value="Winged helix-like DNA-binding domain superfamily/Winged helix DNA-binding domain"/>
    <property type="match status" value="1"/>
</dbReference>
<evidence type="ECO:0000256" key="2">
    <source>
        <dbReference type="ARBA" id="ARBA00023125"/>
    </source>
</evidence>
<dbReference type="AlphaFoldDB" id="A0AAV3KYP4"/>
<protein>
    <recommendedName>
        <fullName evidence="4">HTH gntR-type domain-containing protein</fullName>
    </recommendedName>
</protein>
<dbReference type="InterPro" id="IPR000524">
    <property type="entry name" value="Tscrpt_reg_HTH_GntR"/>
</dbReference>
<dbReference type="SUPFAM" id="SSF64288">
    <property type="entry name" value="Chorismate lyase-like"/>
    <property type="match status" value="1"/>
</dbReference>
<feature type="domain" description="HTH gntR-type" evidence="4">
    <location>
        <begin position="31"/>
        <end position="99"/>
    </location>
</feature>
<dbReference type="EMBL" id="AXOL01000081">
    <property type="protein sequence ID" value="ERT46955.1"/>
    <property type="molecule type" value="Genomic_DNA"/>
</dbReference>
<accession>A0AAV3KYP4</accession>
<dbReference type="PANTHER" id="PTHR44846">
    <property type="entry name" value="MANNOSYL-D-GLYCERATE TRANSPORT/METABOLISM SYSTEM REPRESSOR MNGR-RELATED"/>
    <property type="match status" value="1"/>
</dbReference>
<evidence type="ECO:0000259" key="4">
    <source>
        <dbReference type="PROSITE" id="PS50949"/>
    </source>
</evidence>
<dbReference type="Proteomes" id="UP000017126">
    <property type="component" value="Unassembled WGS sequence"/>
</dbReference>
<dbReference type="InterPro" id="IPR036388">
    <property type="entry name" value="WH-like_DNA-bd_sf"/>
</dbReference>
<keyword evidence="1" id="KW-0805">Transcription regulation</keyword>
<keyword evidence="2" id="KW-0238">DNA-binding</keyword>
<dbReference type="CDD" id="cd07377">
    <property type="entry name" value="WHTH_GntR"/>
    <property type="match status" value="1"/>
</dbReference>
<dbReference type="GO" id="GO:0003700">
    <property type="term" value="F:DNA-binding transcription factor activity"/>
    <property type="evidence" value="ECO:0007669"/>
    <property type="project" value="InterPro"/>
</dbReference>
<dbReference type="InterPro" id="IPR011663">
    <property type="entry name" value="UTRA"/>
</dbReference>
<dbReference type="Pfam" id="PF07702">
    <property type="entry name" value="UTRA"/>
    <property type="match status" value="1"/>
</dbReference>
<comment type="caution">
    <text evidence="5">The sequence shown here is derived from an EMBL/GenBank/DDBJ whole genome shotgun (WGS) entry which is preliminary data.</text>
</comment>
<evidence type="ECO:0000256" key="1">
    <source>
        <dbReference type="ARBA" id="ARBA00023015"/>
    </source>
</evidence>
<dbReference type="InterPro" id="IPR050679">
    <property type="entry name" value="Bact_HTH_transcr_reg"/>
</dbReference>
<evidence type="ECO:0000256" key="3">
    <source>
        <dbReference type="ARBA" id="ARBA00023163"/>
    </source>
</evidence>
<dbReference type="GO" id="GO:0045892">
    <property type="term" value="P:negative regulation of DNA-templated transcription"/>
    <property type="evidence" value="ECO:0007669"/>
    <property type="project" value="TreeGrafter"/>
</dbReference>
<organism evidence="5 6">
    <name type="scientific">Enterococcus faecium 10/96A</name>
    <dbReference type="NCBI Taxonomy" id="1391465"/>
    <lineage>
        <taxon>Bacteria</taxon>
        <taxon>Bacillati</taxon>
        <taxon>Bacillota</taxon>
        <taxon>Bacilli</taxon>
        <taxon>Lactobacillales</taxon>
        <taxon>Enterococcaceae</taxon>
        <taxon>Enterococcus</taxon>
    </lineage>
</organism>
<dbReference type="Pfam" id="PF00392">
    <property type="entry name" value="GntR"/>
    <property type="match status" value="1"/>
</dbReference>
<dbReference type="SUPFAM" id="SSF46785">
    <property type="entry name" value="Winged helix' DNA-binding domain"/>
    <property type="match status" value="1"/>
</dbReference>